<dbReference type="Proteomes" id="UP000770717">
    <property type="component" value="Unassembled WGS sequence"/>
</dbReference>
<dbReference type="Pfam" id="PF13561">
    <property type="entry name" value="adh_short_C2"/>
    <property type="match status" value="1"/>
</dbReference>
<sequence>AFYPLLKKSAESNAQKDLGYQRAVLLNVSSLLGSIEQTSLTFNVELQAISYRISKAALNMLTRLQAESYKKDGVLCTAIHPGWVKTEMGTEKATLTTDESATGIMEVLSSLSEKHNGILVNWEGSVIPW</sequence>
<evidence type="ECO:0008006" key="3">
    <source>
        <dbReference type="Google" id="ProtNLM"/>
    </source>
</evidence>
<dbReference type="InterPro" id="IPR036291">
    <property type="entry name" value="NAD(P)-bd_dom_sf"/>
</dbReference>
<dbReference type="PANTHER" id="PTHR43544:SF21">
    <property type="entry name" value="C-FACTOR"/>
    <property type="match status" value="1"/>
</dbReference>
<name>A0A8J6ED57_ELECQ</name>
<dbReference type="PANTHER" id="PTHR43544">
    <property type="entry name" value="SHORT-CHAIN DEHYDROGENASE/REDUCTASE"/>
    <property type="match status" value="1"/>
</dbReference>
<dbReference type="GO" id="GO:0016491">
    <property type="term" value="F:oxidoreductase activity"/>
    <property type="evidence" value="ECO:0007669"/>
    <property type="project" value="TreeGrafter"/>
</dbReference>
<dbReference type="InterPro" id="IPR051468">
    <property type="entry name" value="Fungal_SecMetab_SDRs"/>
</dbReference>
<protein>
    <recommendedName>
        <fullName evidence="3">C-factor</fullName>
    </recommendedName>
</protein>
<feature type="non-terminal residue" evidence="1">
    <location>
        <position position="129"/>
    </location>
</feature>
<dbReference type="AlphaFoldDB" id="A0A8J6ED57"/>
<dbReference type="GO" id="GO:0005737">
    <property type="term" value="C:cytoplasm"/>
    <property type="evidence" value="ECO:0007669"/>
    <property type="project" value="TreeGrafter"/>
</dbReference>
<gene>
    <name evidence="1" type="ORF">GDO78_015873</name>
</gene>
<evidence type="ECO:0000313" key="2">
    <source>
        <dbReference type="Proteomes" id="UP000770717"/>
    </source>
</evidence>
<organism evidence="1 2">
    <name type="scientific">Eleutherodactylus coqui</name>
    <name type="common">Puerto Rican coqui</name>
    <dbReference type="NCBI Taxonomy" id="57060"/>
    <lineage>
        <taxon>Eukaryota</taxon>
        <taxon>Metazoa</taxon>
        <taxon>Chordata</taxon>
        <taxon>Craniata</taxon>
        <taxon>Vertebrata</taxon>
        <taxon>Euteleostomi</taxon>
        <taxon>Amphibia</taxon>
        <taxon>Batrachia</taxon>
        <taxon>Anura</taxon>
        <taxon>Neobatrachia</taxon>
        <taxon>Hyloidea</taxon>
        <taxon>Eleutherodactylidae</taxon>
        <taxon>Eleutherodactylinae</taxon>
        <taxon>Eleutherodactylus</taxon>
        <taxon>Eleutherodactylus</taxon>
    </lineage>
</organism>
<accession>A0A8J6ED57</accession>
<reference evidence="1" key="1">
    <citation type="thesis" date="2020" institute="ProQuest LLC" country="789 East Eisenhower Parkway, Ann Arbor, MI, USA">
        <title>Comparative Genomics and Chromosome Evolution.</title>
        <authorList>
            <person name="Mudd A.B."/>
        </authorList>
    </citation>
    <scope>NUCLEOTIDE SEQUENCE</scope>
    <source>
        <strain evidence="1">HN-11 Male</strain>
        <tissue evidence="1">Kidney and liver</tissue>
    </source>
</reference>
<keyword evidence="2" id="KW-1185">Reference proteome</keyword>
<dbReference type="OrthoDB" id="7289984at2759"/>
<dbReference type="InterPro" id="IPR002347">
    <property type="entry name" value="SDR_fam"/>
</dbReference>
<dbReference type="SUPFAM" id="SSF51735">
    <property type="entry name" value="NAD(P)-binding Rossmann-fold domains"/>
    <property type="match status" value="1"/>
</dbReference>
<dbReference type="Gene3D" id="3.40.50.720">
    <property type="entry name" value="NAD(P)-binding Rossmann-like Domain"/>
    <property type="match status" value="1"/>
</dbReference>
<comment type="caution">
    <text evidence="1">The sequence shown here is derived from an EMBL/GenBank/DDBJ whole genome shotgun (WGS) entry which is preliminary data.</text>
</comment>
<dbReference type="EMBL" id="WNTK01001716">
    <property type="protein sequence ID" value="KAG9466932.1"/>
    <property type="molecule type" value="Genomic_DNA"/>
</dbReference>
<dbReference type="PRINTS" id="PR00081">
    <property type="entry name" value="GDHRDH"/>
</dbReference>
<evidence type="ECO:0000313" key="1">
    <source>
        <dbReference type="EMBL" id="KAG9466932.1"/>
    </source>
</evidence>
<proteinExistence type="predicted"/>